<feature type="transmembrane region" description="Helical" evidence="1">
    <location>
        <begin position="276"/>
        <end position="300"/>
    </location>
</feature>
<feature type="domain" description="DUF6161" evidence="2">
    <location>
        <begin position="186"/>
        <end position="391"/>
    </location>
</feature>
<keyword evidence="1" id="KW-0472">Membrane</keyword>
<dbReference type="AlphaFoldDB" id="A0A9X2CRU7"/>
<dbReference type="InterPro" id="IPR046159">
    <property type="entry name" value="DUF6161"/>
</dbReference>
<sequence>MVNFTPEVEEYFKDKRVEFTKYPDERMGKYTSLVSFYRFVKAEVDFWSEVKNLNDTPSLNQIKSHFTSILSNLDTILKQQNNPANHNHVINSLDNAIKGIKKGEFPCVFSETTMGNLILVKYKEAPLKAEALCNYLFRSLRKGNHSDFNSNNLSKKEFMEGLFEGFLFENQFSFNNDEISATLEAKTSLFSNFQNQANELINTYTKETDKIKETTTKESETIKEITNSFNEKRNALLSEAREQLEELTVLYTQKLRLEGPATYWEKTANDYNKKGIIWTFITLIVALFFMTGLGLLLWNFPQIDSALNLNSLKFAIVLTIIISTGIFLVNFFIKLSTSAFHLSRDANERYQLTFIYLSLLKEEGITDSERNIVLQSIFSRADTGLLKGDSTPAFPDTSIIGQILKQQSK</sequence>
<evidence type="ECO:0000313" key="3">
    <source>
        <dbReference type="EMBL" id="MCL7747035.1"/>
    </source>
</evidence>
<keyword evidence="1" id="KW-1133">Transmembrane helix</keyword>
<reference evidence="3" key="1">
    <citation type="submission" date="2022-02" db="EMBL/GenBank/DDBJ databases">
        <title>Halalkalibacter sp. nov. isolated from Lonar Lake, India.</title>
        <authorList>
            <person name="Joshi A."/>
            <person name="Thite S."/>
            <person name="Lodha T."/>
        </authorList>
    </citation>
    <scope>NUCLEOTIDE SEQUENCE</scope>
    <source>
        <strain evidence="3">MEB205</strain>
    </source>
</reference>
<evidence type="ECO:0000259" key="2">
    <source>
        <dbReference type="Pfam" id="PF19658"/>
    </source>
</evidence>
<accession>A0A9X2CRU7</accession>
<evidence type="ECO:0000256" key="1">
    <source>
        <dbReference type="SAM" id="Phobius"/>
    </source>
</evidence>
<dbReference type="RefSeq" id="WP_250095936.1">
    <property type="nucleotide sequence ID" value="NZ_JAKRYL010000006.1"/>
</dbReference>
<feature type="transmembrane region" description="Helical" evidence="1">
    <location>
        <begin position="312"/>
        <end position="333"/>
    </location>
</feature>
<proteinExistence type="predicted"/>
<gene>
    <name evidence="3" type="ORF">MF646_07850</name>
</gene>
<protein>
    <submittedName>
        <fullName evidence="3">DUF6161 domain-containing protein</fullName>
    </submittedName>
</protein>
<dbReference type="EMBL" id="JAKRYL010000006">
    <property type="protein sequence ID" value="MCL7747035.1"/>
    <property type="molecule type" value="Genomic_DNA"/>
</dbReference>
<dbReference type="Proteomes" id="UP001139150">
    <property type="component" value="Unassembled WGS sequence"/>
</dbReference>
<dbReference type="Pfam" id="PF19658">
    <property type="entry name" value="DUF6161"/>
    <property type="match status" value="1"/>
</dbReference>
<keyword evidence="1" id="KW-0812">Transmembrane</keyword>
<comment type="caution">
    <text evidence="3">The sequence shown here is derived from an EMBL/GenBank/DDBJ whole genome shotgun (WGS) entry which is preliminary data.</text>
</comment>
<keyword evidence="4" id="KW-1185">Reference proteome</keyword>
<organism evidence="3 4">
    <name type="scientific">Halalkalibacter alkaliphilus</name>
    <dbReference type="NCBI Taxonomy" id="2917993"/>
    <lineage>
        <taxon>Bacteria</taxon>
        <taxon>Bacillati</taxon>
        <taxon>Bacillota</taxon>
        <taxon>Bacilli</taxon>
        <taxon>Bacillales</taxon>
        <taxon>Bacillaceae</taxon>
        <taxon>Halalkalibacter</taxon>
    </lineage>
</organism>
<evidence type="ECO:0000313" key="4">
    <source>
        <dbReference type="Proteomes" id="UP001139150"/>
    </source>
</evidence>
<name>A0A9X2CRU7_9BACI</name>